<proteinExistence type="predicted"/>
<sequence length="114" mass="12119">MPQTGLQCIPIGNQHWQYANSAAIAQSVSALQRRGGSTHVNGHSCSRLSCVTSSAIYLCNDNNGGIDPQLNYIASYASDIINRCGVAPPFSPALAAGQEFDTDNYNVIVREDGC</sequence>
<evidence type="ECO:0000313" key="2">
    <source>
        <dbReference type="Proteomes" id="UP000431533"/>
    </source>
</evidence>
<dbReference type="EMBL" id="QGMH01000005">
    <property type="protein sequence ID" value="TVY30641.1"/>
    <property type="molecule type" value="Genomic_DNA"/>
</dbReference>
<dbReference type="OrthoDB" id="3466524at2759"/>
<comment type="caution">
    <text evidence="1">The sequence shown here is derived from an EMBL/GenBank/DDBJ whole genome shotgun (WGS) entry which is preliminary data.</text>
</comment>
<organism evidence="1 2">
    <name type="scientific">Lachnellula hyalina</name>
    <dbReference type="NCBI Taxonomy" id="1316788"/>
    <lineage>
        <taxon>Eukaryota</taxon>
        <taxon>Fungi</taxon>
        <taxon>Dikarya</taxon>
        <taxon>Ascomycota</taxon>
        <taxon>Pezizomycotina</taxon>
        <taxon>Leotiomycetes</taxon>
        <taxon>Helotiales</taxon>
        <taxon>Lachnaceae</taxon>
        <taxon>Lachnellula</taxon>
    </lineage>
</organism>
<reference evidence="1 2" key="1">
    <citation type="submission" date="2018-05" db="EMBL/GenBank/DDBJ databases">
        <title>Genome sequencing and assembly of the regulated plant pathogen Lachnellula willkommii and related sister species for the development of diagnostic species identification markers.</title>
        <authorList>
            <person name="Giroux E."/>
            <person name="Bilodeau G."/>
        </authorList>
    </citation>
    <scope>NUCLEOTIDE SEQUENCE [LARGE SCALE GENOMIC DNA]</scope>
    <source>
        <strain evidence="1 2">CBS 185.66</strain>
    </source>
</reference>
<dbReference type="GeneID" id="41981418"/>
<dbReference type="PANTHER" id="PTHR35605:SF1">
    <property type="entry name" value="ECP2 EFFECTOR PROTEIN DOMAIN-CONTAINING PROTEIN-RELATED"/>
    <property type="match status" value="1"/>
</dbReference>
<dbReference type="Proteomes" id="UP000431533">
    <property type="component" value="Unassembled WGS sequence"/>
</dbReference>
<evidence type="ECO:0000313" key="1">
    <source>
        <dbReference type="EMBL" id="TVY30641.1"/>
    </source>
</evidence>
<dbReference type="RefSeq" id="XP_031009427.1">
    <property type="nucleotide sequence ID" value="XM_031146204.1"/>
</dbReference>
<dbReference type="PANTHER" id="PTHR35605">
    <property type="entry name" value="ECP2 EFFECTOR PROTEIN DOMAIN-CONTAINING PROTEIN-RELATED"/>
    <property type="match status" value="1"/>
</dbReference>
<name>A0A8H8U1P8_9HELO</name>
<accession>A0A8H8U1P8</accession>
<dbReference type="AlphaFoldDB" id="A0A8H8U1P8"/>
<gene>
    <name evidence="1" type="ORF">LHYA1_G001220</name>
</gene>
<protein>
    <submittedName>
        <fullName evidence="1">Uncharacterized protein</fullName>
    </submittedName>
</protein>
<keyword evidence="2" id="KW-1185">Reference proteome</keyword>